<dbReference type="STRING" id="36166.T1GYX0"/>
<accession>T1GYX0</accession>
<dbReference type="Gene3D" id="3.90.1410.10">
    <property type="entry name" value="set domain protein methyltransferase, domain 1"/>
    <property type="match status" value="1"/>
</dbReference>
<reference evidence="1" key="2">
    <citation type="submission" date="2015-06" db="UniProtKB">
        <authorList>
            <consortium name="EnsemblMetazoa"/>
        </authorList>
    </citation>
    <scope>IDENTIFICATION</scope>
</reference>
<evidence type="ECO:0008006" key="3">
    <source>
        <dbReference type="Google" id="ProtNLM"/>
    </source>
</evidence>
<dbReference type="SUPFAM" id="SSF82199">
    <property type="entry name" value="SET domain"/>
    <property type="match status" value="1"/>
</dbReference>
<dbReference type="InterPro" id="IPR046341">
    <property type="entry name" value="SET_dom_sf"/>
</dbReference>
<sequence length="220" mass="25918">MGRTKRRRSQKFVKVNACENQNNSNELLPLQKYLGTNFRWKNESKLICRYFDETERGICSKQRQKSNILIQLPIKSLITFKTILEDIAFIDRNRRKKKTIKTFFDMYEHLFGSNVCLQDLEWAYFIVQTRSVFVPEQKYTSAELELLVDEPQFGLAPFLDMFNHSSTAKNKLEILDNKYTLFSENNFKKAPSDFANVLSQIAYGSNCTEITATMFMYFKK</sequence>
<dbReference type="HOGENOM" id="CLU_1257336_0_0_1"/>
<protein>
    <recommendedName>
        <fullName evidence="3">SET domain-containing protein</fullName>
    </recommendedName>
</protein>
<dbReference type="EnsemblMetazoa" id="MESCA009057-RA">
    <property type="protein sequence ID" value="MESCA009057-PA"/>
    <property type="gene ID" value="MESCA009057"/>
</dbReference>
<reference evidence="2" key="1">
    <citation type="submission" date="2013-02" db="EMBL/GenBank/DDBJ databases">
        <authorList>
            <person name="Hughes D."/>
        </authorList>
    </citation>
    <scope>NUCLEOTIDE SEQUENCE</scope>
    <source>
        <strain>Durham</strain>
        <strain evidence="2">NC isolate 2 -- Noor lab</strain>
    </source>
</reference>
<name>T1GYX0_MEGSC</name>
<organism evidence="1 2">
    <name type="scientific">Megaselia scalaris</name>
    <name type="common">Humpbacked fly</name>
    <name type="synonym">Phora scalaris</name>
    <dbReference type="NCBI Taxonomy" id="36166"/>
    <lineage>
        <taxon>Eukaryota</taxon>
        <taxon>Metazoa</taxon>
        <taxon>Ecdysozoa</taxon>
        <taxon>Arthropoda</taxon>
        <taxon>Hexapoda</taxon>
        <taxon>Insecta</taxon>
        <taxon>Pterygota</taxon>
        <taxon>Neoptera</taxon>
        <taxon>Endopterygota</taxon>
        <taxon>Diptera</taxon>
        <taxon>Brachycera</taxon>
        <taxon>Muscomorpha</taxon>
        <taxon>Platypezoidea</taxon>
        <taxon>Phoridae</taxon>
        <taxon>Megaseliini</taxon>
        <taxon>Megaselia</taxon>
    </lineage>
</organism>
<dbReference type="EMBL" id="CAQQ02145624">
    <property type="status" value="NOT_ANNOTATED_CDS"/>
    <property type="molecule type" value="Genomic_DNA"/>
</dbReference>
<keyword evidence="2" id="KW-1185">Reference proteome</keyword>
<proteinExistence type="predicted"/>
<evidence type="ECO:0000313" key="1">
    <source>
        <dbReference type="EnsemblMetazoa" id="MESCA009057-PA"/>
    </source>
</evidence>
<dbReference type="Proteomes" id="UP000015102">
    <property type="component" value="Unassembled WGS sequence"/>
</dbReference>
<dbReference type="AlphaFoldDB" id="T1GYX0"/>
<evidence type="ECO:0000313" key="2">
    <source>
        <dbReference type="Proteomes" id="UP000015102"/>
    </source>
</evidence>